<dbReference type="AlphaFoldDB" id="A0A9Q8VEI1"/>
<dbReference type="KEGG" id="ptkz:JDV02_007794"/>
<dbReference type="Proteomes" id="UP000829364">
    <property type="component" value="Chromosome 7"/>
</dbReference>
<name>A0A9Q8VEI1_9HYPO</name>
<protein>
    <submittedName>
        <fullName evidence="2">Uncharacterized protein</fullName>
    </submittedName>
</protein>
<evidence type="ECO:0000313" key="2">
    <source>
        <dbReference type="EMBL" id="UNI21842.1"/>
    </source>
</evidence>
<feature type="compositionally biased region" description="Polar residues" evidence="1">
    <location>
        <begin position="61"/>
        <end position="75"/>
    </location>
</feature>
<accession>A0A9Q8VEI1</accession>
<sequence length="109" mass="11527">MDVAMSSPTDSASASGRALLGHEHSREQACKCQPGYRCKQAPETSSGPQTLTPLTGIHGSGRQQRPQKPSGSSSRELIPGRLKSPAPGINLKQADPRCAIIALVREHTT</sequence>
<feature type="compositionally biased region" description="Polar residues" evidence="1">
    <location>
        <begin position="1"/>
        <end position="14"/>
    </location>
</feature>
<gene>
    <name evidence="2" type="ORF">JDV02_007794</name>
</gene>
<feature type="region of interest" description="Disordered" evidence="1">
    <location>
        <begin position="1"/>
        <end position="91"/>
    </location>
</feature>
<evidence type="ECO:0000313" key="3">
    <source>
        <dbReference type="Proteomes" id="UP000829364"/>
    </source>
</evidence>
<dbReference type="EMBL" id="CP086360">
    <property type="protein sequence ID" value="UNI21842.1"/>
    <property type="molecule type" value="Genomic_DNA"/>
</dbReference>
<feature type="compositionally biased region" description="Basic and acidic residues" evidence="1">
    <location>
        <begin position="20"/>
        <end position="29"/>
    </location>
</feature>
<dbReference type="RefSeq" id="XP_047845323.1">
    <property type="nucleotide sequence ID" value="XM_047989324.1"/>
</dbReference>
<evidence type="ECO:0000256" key="1">
    <source>
        <dbReference type="SAM" id="MobiDB-lite"/>
    </source>
</evidence>
<organism evidence="2 3">
    <name type="scientific">Purpureocillium takamizusanense</name>
    <dbReference type="NCBI Taxonomy" id="2060973"/>
    <lineage>
        <taxon>Eukaryota</taxon>
        <taxon>Fungi</taxon>
        <taxon>Dikarya</taxon>
        <taxon>Ascomycota</taxon>
        <taxon>Pezizomycotina</taxon>
        <taxon>Sordariomycetes</taxon>
        <taxon>Hypocreomycetidae</taxon>
        <taxon>Hypocreales</taxon>
        <taxon>Ophiocordycipitaceae</taxon>
        <taxon>Purpureocillium</taxon>
    </lineage>
</organism>
<dbReference type="GeneID" id="72069742"/>
<keyword evidence="3" id="KW-1185">Reference proteome</keyword>
<proteinExistence type="predicted"/>
<reference evidence="2" key="1">
    <citation type="submission" date="2021-11" db="EMBL/GenBank/DDBJ databases">
        <title>Purpureocillium_takamizusanense_genome.</title>
        <authorList>
            <person name="Nguyen N.-H."/>
        </authorList>
    </citation>
    <scope>NUCLEOTIDE SEQUENCE</scope>
    <source>
        <strain evidence="2">PT3</strain>
    </source>
</reference>
<feature type="compositionally biased region" description="Polar residues" evidence="1">
    <location>
        <begin position="42"/>
        <end position="53"/>
    </location>
</feature>